<evidence type="ECO:0000313" key="2">
    <source>
        <dbReference type="EMBL" id="MDP9832303.1"/>
    </source>
</evidence>
<dbReference type="InterPro" id="IPR022183">
    <property type="entry name" value="DUF3710"/>
</dbReference>
<dbReference type="Pfam" id="PF12502">
    <property type="entry name" value="DUF3710"/>
    <property type="match status" value="1"/>
</dbReference>
<gene>
    <name evidence="2" type="ORF">J2S45_000982</name>
</gene>
<feature type="compositionally biased region" description="Basic residues" evidence="1">
    <location>
        <begin position="1"/>
        <end position="10"/>
    </location>
</feature>
<protein>
    <recommendedName>
        <fullName evidence="4">DUF3710 domain-containing protein</fullName>
    </recommendedName>
</protein>
<dbReference type="EMBL" id="JAUSQL010000001">
    <property type="protein sequence ID" value="MDP9832303.1"/>
    <property type="molecule type" value="Genomic_DNA"/>
</dbReference>
<organism evidence="2 3">
    <name type="scientific">Trueperella abortisuis</name>
    <dbReference type="NCBI Taxonomy" id="445930"/>
    <lineage>
        <taxon>Bacteria</taxon>
        <taxon>Bacillati</taxon>
        <taxon>Actinomycetota</taxon>
        <taxon>Actinomycetes</taxon>
        <taxon>Actinomycetales</taxon>
        <taxon>Actinomycetaceae</taxon>
        <taxon>Trueperella</taxon>
    </lineage>
</organism>
<evidence type="ECO:0000313" key="3">
    <source>
        <dbReference type="Proteomes" id="UP001230145"/>
    </source>
</evidence>
<evidence type="ECO:0008006" key="4">
    <source>
        <dbReference type="Google" id="ProtNLM"/>
    </source>
</evidence>
<accession>A0ABT9PHV1</accession>
<evidence type="ECO:0000256" key="1">
    <source>
        <dbReference type="SAM" id="MobiDB-lite"/>
    </source>
</evidence>
<keyword evidence="3" id="KW-1185">Reference proteome</keyword>
<proteinExistence type="predicted"/>
<dbReference type="RefSeq" id="WP_307634717.1">
    <property type="nucleotide sequence ID" value="NZ_JAUSQL010000001.1"/>
</dbReference>
<feature type="region of interest" description="Disordered" evidence="1">
    <location>
        <begin position="1"/>
        <end position="42"/>
    </location>
</feature>
<reference evidence="2 3" key="1">
    <citation type="submission" date="2023-07" db="EMBL/GenBank/DDBJ databases">
        <title>Sequencing the genomes of 1000 actinobacteria strains.</title>
        <authorList>
            <person name="Klenk H.-P."/>
        </authorList>
    </citation>
    <scope>NUCLEOTIDE SEQUENCE [LARGE SCALE GENOMIC DNA]</scope>
    <source>
        <strain evidence="2 3">DSM 19515</strain>
    </source>
</reference>
<comment type="caution">
    <text evidence="2">The sequence shown here is derived from an EMBL/GenBank/DDBJ whole genome shotgun (WGS) entry which is preliminary data.</text>
</comment>
<sequence>MWLFGKKKHDRHEAANAEDPVTADDDVESAPPATGPWDSDEVAIGDRLDAGSLWIPVIPGTTLQFTLDRRRQQVLGIVYSKDSSALQLQVFAAPRSAKLWEEVRRDMRTSIAQQGGFSQEEEGPLGPELHAQMPVPGSKAMAPHRFLGIDGPRWLLRATLYGKAGADEAAANEMIEIVREVVVNRGQAPHPPRELLPLEIPEQVTAQE</sequence>
<dbReference type="Proteomes" id="UP001230145">
    <property type="component" value="Unassembled WGS sequence"/>
</dbReference>
<name>A0ABT9PHV1_9ACTO</name>